<feature type="compositionally biased region" description="Basic and acidic residues" evidence="1">
    <location>
        <begin position="19"/>
        <end position="34"/>
    </location>
</feature>
<organism evidence="2 3">
    <name type="scientific">Streptomyces clavifer</name>
    <dbReference type="NCBI Taxonomy" id="68188"/>
    <lineage>
        <taxon>Bacteria</taxon>
        <taxon>Bacillati</taxon>
        <taxon>Actinomycetota</taxon>
        <taxon>Actinomycetes</taxon>
        <taxon>Kitasatosporales</taxon>
        <taxon>Streptomycetaceae</taxon>
        <taxon>Streptomyces</taxon>
    </lineage>
</organism>
<feature type="region of interest" description="Disordered" evidence="1">
    <location>
        <begin position="12"/>
        <end position="47"/>
    </location>
</feature>
<dbReference type="Proteomes" id="UP001519311">
    <property type="component" value="Unassembled WGS sequence"/>
</dbReference>
<reference evidence="2 3" key="1">
    <citation type="submission" date="2021-03" db="EMBL/GenBank/DDBJ databases">
        <title>Sequencing the genomes of 1000 actinobacteria strains.</title>
        <authorList>
            <person name="Klenk H.-P."/>
        </authorList>
    </citation>
    <scope>NUCLEOTIDE SEQUENCE [LARGE SCALE GENOMIC DNA]</scope>
    <source>
        <strain evidence="2 3">DSM 40843</strain>
    </source>
</reference>
<comment type="caution">
    <text evidence="2">The sequence shown here is derived from an EMBL/GenBank/DDBJ whole genome shotgun (WGS) entry which is preliminary data.</text>
</comment>
<protein>
    <submittedName>
        <fullName evidence="2">Uncharacterized protein</fullName>
    </submittedName>
</protein>
<name>A0ABS4VET5_9ACTN</name>
<dbReference type="EMBL" id="JAGINS010000001">
    <property type="protein sequence ID" value="MBP2362433.1"/>
    <property type="molecule type" value="Genomic_DNA"/>
</dbReference>
<feature type="compositionally biased region" description="Basic and acidic residues" evidence="1">
    <location>
        <begin position="254"/>
        <end position="272"/>
    </location>
</feature>
<sequence>MHFYAKIFAVRKPAQSARPPDRRRFPGELPPKDRPARRHSGGRDVAHRCGGRTARRRLPAEAVAGAPIEVARISAPPRSRPCPAASSTAAASRRSGVQGVRGLADRALCAAAFCFMCRGVGMRGVCVSAVPVRAAPTPGAWAGRRRPALFRCRRSYRCAASSPLRPPGRTRPGCELPVPVAEQSRTSAGDPAHACGEPRARARAYVGAGAARRDEHRCRRLGRSYAPGSGGPTRAVRPDRRSVRRLGCVLLAHGRRESGVHHEPGARRERVRNARRRSPRTAPRSSP</sequence>
<accession>A0ABS4VET5</accession>
<feature type="region of interest" description="Disordered" evidence="1">
    <location>
        <begin position="254"/>
        <end position="287"/>
    </location>
</feature>
<evidence type="ECO:0000256" key="1">
    <source>
        <dbReference type="SAM" id="MobiDB-lite"/>
    </source>
</evidence>
<evidence type="ECO:0000313" key="3">
    <source>
        <dbReference type="Proteomes" id="UP001519311"/>
    </source>
</evidence>
<keyword evidence="3" id="KW-1185">Reference proteome</keyword>
<evidence type="ECO:0000313" key="2">
    <source>
        <dbReference type="EMBL" id="MBP2362433.1"/>
    </source>
</evidence>
<gene>
    <name evidence="2" type="ORF">JOF59_004833</name>
</gene>
<feature type="region of interest" description="Disordered" evidence="1">
    <location>
        <begin position="219"/>
        <end position="238"/>
    </location>
</feature>
<proteinExistence type="predicted"/>